<feature type="chain" id="PRO_5045373934" evidence="1">
    <location>
        <begin position="24"/>
        <end position="171"/>
    </location>
</feature>
<keyword evidence="3" id="KW-1185">Reference proteome</keyword>
<keyword evidence="1" id="KW-0732">Signal</keyword>
<gene>
    <name evidence="2" type="ORF">AAFH49_09685</name>
</gene>
<sequence>MLHFFRVAPLALVLLPLLSRAQAGSAAALGLEIPAPAPPSQGHFLAGAYVVGNYTPLPATAGYAMQPYLRYQLGSSPTGRPRPFVQYSFIPYRLQGPGAGMLYNPDAFPTNSGFAPLAQRPSPFGYGSPSNYGGLGAFSVGIPMQIGRGSAVLHIGGSLVESAFMQSLHVR</sequence>
<evidence type="ECO:0000256" key="1">
    <source>
        <dbReference type="SAM" id="SignalP"/>
    </source>
</evidence>
<reference evidence="2 3" key="1">
    <citation type="journal article" date="2018" name="Arch. Microbiol.">
        <title>Hymenobacter segetis sp. nov., isolated from soil.</title>
        <authorList>
            <person name="Ten L.N."/>
            <person name="Lim S.J."/>
            <person name="Kim B.O."/>
            <person name="Kang I.K."/>
            <person name="Jung H.Y."/>
        </authorList>
    </citation>
    <scope>NUCLEOTIDE SEQUENCE [LARGE SCALE GENOMIC DNA]</scope>
    <source>
        <strain evidence="2 3">S7-3-11</strain>
    </source>
</reference>
<dbReference type="RefSeq" id="WP_342297658.1">
    <property type="nucleotide sequence ID" value="NZ_JBCEVZ010000018.1"/>
</dbReference>
<protein>
    <submittedName>
        <fullName evidence="2">Uncharacterized protein</fullName>
    </submittedName>
</protein>
<name>A0ABU9LWX9_9BACT</name>
<dbReference type="Proteomes" id="UP001479606">
    <property type="component" value="Unassembled WGS sequence"/>
</dbReference>
<accession>A0ABU9LWX9</accession>
<feature type="signal peptide" evidence="1">
    <location>
        <begin position="1"/>
        <end position="23"/>
    </location>
</feature>
<evidence type="ECO:0000313" key="3">
    <source>
        <dbReference type="Proteomes" id="UP001479606"/>
    </source>
</evidence>
<proteinExistence type="predicted"/>
<dbReference type="EMBL" id="JBCEVZ010000018">
    <property type="protein sequence ID" value="MEL5994478.1"/>
    <property type="molecule type" value="Genomic_DNA"/>
</dbReference>
<evidence type="ECO:0000313" key="2">
    <source>
        <dbReference type="EMBL" id="MEL5994478.1"/>
    </source>
</evidence>
<comment type="caution">
    <text evidence="2">The sequence shown here is derived from an EMBL/GenBank/DDBJ whole genome shotgun (WGS) entry which is preliminary data.</text>
</comment>
<organism evidence="2 3">
    <name type="scientific">Hymenobacter segetis</name>
    <dbReference type="NCBI Taxonomy" id="2025509"/>
    <lineage>
        <taxon>Bacteria</taxon>
        <taxon>Pseudomonadati</taxon>
        <taxon>Bacteroidota</taxon>
        <taxon>Cytophagia</taxon>
        <taxon>Cytophagales</taxon>
        <taxon>Hymenobacteraceae</taxon>
        <taxon>Hymenobacter</taxon>
    </lineage>
</organism>